<dbReference type="GO" id="GO:0051604">
    <property type="term" value="P:protein maturation"/>
    <property type="evidence" value="ECO:0007669"/>
    <property type="project" value="TreeGrafter"/>
</dbReference>
<accession>A0AA39HBV4</accession>
<evidence type="ECO:0000313" key="4">
    <source>
        <dbReference type="EMBL" id="KAK0402985.1"/>
    </source>
</evidence>
<dbReference type="AlphaFoldDB" id="A0AA39HBV4"/>
<dbReference type="GO" id="GO:0005737">
    <property type="term" value="C:cytoplasm"/>
    <property type="evidence" value="ECO:0007669"/>
    <property type="project" value="TreeGrafter"/>
</dbReference>
<name>A0AA39HBV4_9BILA</name>
<evidence type="ECO:0000256" key="2">
    <source>
        <dbReference type="PIRSR" id="PIRSR600246-1"/>
    </source>
</evidence>
<dbReference type="GO" id="GO:0004298">
    <property type="term" value="F:threonine-type endopeptidase activity"/>
    <property type="evidence" value="ECO:0007669"/>
    <property type="project" value="InterPro"/>
</dbReference>
<dbReference type="SUPFAM" id="SSF56235">
    <property type="entry name" value="N-terminal nucleophile aminohydrolases (Ntn hydrolases)"/>
    <property type="match status" value="1"/>
</dbReference>
<feature type="active site" description="Nucleophile" evidence="2">
    <location>
        <position position="232"/>
    </location>
</feature>
<protein>
    <submittedName>
        <fullName evidence="4">Uncharacterized protein</fullName>
    </submittedName>
</protein>
<feature type="site" description="Cleavage; by autolysis" evidence="3">
    <location>
        <begin position="231"/>
        <end position="232"/>
    </location>
</feature>
<dbReference type="InterPro" id="IPR000246">
    <property type="entry name" value="Peptidase_T2"/>
</dbReference>
<dbReference type="Pfam" id="PF05768">
    <property type="entry name" value="Glrx-like"/>
    <property type="match status" value="1"/>
</dbReference>
<dbReference type="SUPFAM" id="SSF52833">
    <property type="entry name" value="Thioredoxin-like"/>
    <property type="match status" value="1"/>
</dbReference>
<keyword evidence="5" id="KW-1185">Reference proteome</keyword>
<sequence length="399" mass="43422">MLPILSRPLLLSSIGIRSLCSSASPALQELRFQLLTSDSCTLCFHFKKQFTNYIKRHEFDWTFEEIDIHSDRKIFDKYKYDIPVLLLEDKVRTMIAVHAGAGCHPDGIDKFCKKVIRGASGDVLEAIKAFENDPMTNSAFMTSDDLRFGAVACVSTIKNPIVAAKQLVVNQIARKQGGLIAPSILIGEGAEKFAAGCDIELCAPDGLVSPRAEMTYEKALRKLAVTEERLDTVGAVSIDNSGLATSGISSGGIILKFDGRVGHSSQFGGGVWAEKRGLRSVAVSTSGCGEALARTHFAQKLGESLLEYDPSDGLYVEAINETFKKGFLESPLVTKSFIPEHRLAGGVAIIRDEDEGISEVIVFHNTKHFAYAFSDGSVSKRGLSELKEGQQFCAKSFQL</sequence>
<dbReference type="EMBL" id="JAUCMV010000004">
    <property type="protein sequence ID" value="KAK0402985.1"/>
    <property type="molecule type" value="Genomic_DNA"/>
</dbReference>
<comment type="caution">
    <text evidence="4">The sequence shown here is derived from an EMBL/GenBank/DDBJ whole genome shotgun (WGS) entry which is preliminary data.</text>
</comment>
<dbReference type="Pfam" id="PF01112">
    <property type="entry name" value="Asparaginase_2"/>
    <property type="match status" value="1"/>
</dbReference>
<evidence type="ECO:0000256" key="3">
    <source>
        <dbReference type="PIRSR" id="PIRSR600246-3"/>
    </source>
</evidence>
<proteinExistence type="inferred from homology"/>
<dbReference type="Gene3D" id="3.60.20.30">
    <property type="entry name" value="(Glycosyl)asparaginase"/>
    <property type="match status" value="1"/>
</dbReference>
<dbReference type="Gene3D" id="3.40.30.10">
    <property type="entry name" value="Glutaredoxin"/>
    <property type="match status" value="1"/>
</dbReference>
<reference evidence="4" key="1">
    <citation type="submission" date="2023-06" db="EMBL/GenBank/DDBJ databases">
        <title>Genomic analysis of the entomopathogenic nematode Steinernema hermaphroditum.</title>
        <authorList>
            <person name="Schwarz E.M."/>
            <person name="Heppert J.K."/>
            <person name="Baniya A."/>
            <person name="Schwartz H.T."/>
            <person name="Tan C.-H."/>
            <person name="Antoshechkin I."/>
            <person name="Sternberg P.W."/>
            <person name="Goodrich-Blair H."/>
            <person name="Dillman A.R."/>
        </authorList>
    </citation>
    <scope>NUCLEOTIDE SEQUENCE</scope>
    <source>
        <strain evidence="4">PS9179</strain>
        <tissue evidence="4">Whole animal</tissue>
    </source>
</reference>
<dbReference type="InterPro" id="IPR029055">
    <property type="entry name" value="Ntn_hydrolases_N"/>
</dbReference>
<organism evidence="4 5">
    <name type="scientific">Steinernema hermaphroditum</name>
    <dbReference type="NCBI Taxonomy" id="289476"/>
    <lineage>
        <taxon>Eukaryota</taxon>
        <taxon>Metazoa</taxon>
        <taxon>Ecdysozoa</taxon>
        <taxon>Nematoda</taxon>
        <taxon>Chromadorea</taxon>
        <taxon>Rhabditida</taxon>
        <taxon>Tylenchina</taxon>
        <taxon>Panagrolaimomorpha</taxon>
        <taxon>Strongyloidoidea</taxon>
        <taxon>Steinernematidae</taxon>
        <taxon>Steinernema</taxon>
    </lineage>
</organism>
<evidence type="ECO:0000313" key="5">
    <source>
        <dbReference type="Proteomes" id="UP001175271"/>
    </source>
</evidence>
<evidence type="ECO:0000256" key="1">
    <source>
        <dbReference type="ARBA" id="ARBA00010872"/>
    </source>
</evidence>
<dbReference type="InterPro" id="IPR036249">
    <property type="entry name" value="Thioredoxin-like_sf"/>
</dbReference>
<dbReference type="CDD" id="cd04514">
    <property type="entry name" value="Taspase1_like"/>
    <property type="match status" value="1"/>
</dbReference>
<dbReference type="PANTHER" id="PTHR10188:SF8">
    <property type="entry name" value="THREONINE ASPARTASE 1"/>
    <property type="match status" value="1"/>
</dbReference>
<comment type="similarity">
    <text evidence="1">Belongs to the Ntn-hydrolase family.</text>
</comment>
<dbReference type="InterPro" id="IPR037464">
    <property type="entry name" value="Taspase1"/>
</dbReference>
<dbReference type="Proteomes" id="UP001175271">
    <property type="component" value="Unassembled WGS sequence"/>
</dbReference>
<gene>
    <name evidence="4" type="ORF">QR680_016654</name>
</gene>
<dbReference type="PANTHER" id="PTHR10188">
    <property type="entry name" value="L-ASPARAGINASE"/>
    <property type="match status" value="1"/>
</dbReference>
<dbReference type="InterPro" id="IPR008554">
    <property type="entry name" value="Glutaredoxin-like"/>
</dbReference>